<dbReference type="Proteomes" id="UP000000305">
    <property type="component" value="Unassembled WGS sequence"/>
</dbReference>
<dbReference type="InterPro" id="IPR052954">
    <property type="entry name" value="GPCR-Ligand_Int"/>
</dbReference>
<feature type="transmembrane region" description="Helical" evidence="8">
    <location>
        <begin position="351"/>
        <end position="377"/>
    </location>
</feature>
<dbReference type="KEGG" id="dpx:DAPPUDRAFT_241971"/>
<name>E9GFI6_DAPPU</name>
<dbReference type="Pfam" id="PF00001">
    <property type="entry name" value="7tm_1"/>
    <property type="match status" value="1"/>
</dbReference>
<keyword evidence="11" id="KW-1185">Reference proteome</keyword>
<feature type="region of interest" description="Disordered" evidence="7">
    <location>
        <begin position="568"/>
        <end position="597"/>
    </location>
</feature>
<feature type="transmembrane region" description="Helical" evidence="8">
    <location>
        <begin position="69"/>
        <end position="90"/>
    </location>
</feature>
<dbReference type="PROSITE" id="PS50262">
    <property type="entry name" value="G_PROTEIN_RECEP_F1_2"/>
    <property type="match status" value="1"/>
</dbReference>
<sequence length="597" mass="67542">MAQELLMNATTTTTWWLDQNDTTYFDDGNQSVATSTADPAFVHFRDESRFWVQRVMVLTRRGMRSSTNAYLTALAIADLVYLLCVFWLSLRHYPHVREDLALSNFYAYTWPYSLWLTDATSTYTYYYISDLDNALQNPPLPELGSRKLENGPSQYLNASKYYYISANTSVWLIVTFTVERYIVVSHPIRSRMLCTESRARKVIVGVYLICFTATLSTPFEWTVLEVSDPETNITKAEITPSNLGNDETYQTIYYWFTSISFVLLPLTLLIVFNSFLIHSVRQSQKLRQIMTQRQTIVRSDREERAASNEIRITITLIAVVIMFLVCQLPTAATLIYNIFHDPSPQSNEEAVLRALGNIFNCLVSVNAACNFLLYCALSDKYRRTFMRTFCRCVYRPGSPFFTQVDNDNGHHGNYTHSRQASVCINQRDRYLSARPAQRPSATRNTLNGSYLAIPDGNGTIARQRTAAADPSELCRRSSIQSSSRGGTRSPSLQSNISSCGAHGPSTTLVTTNALLVSKATSAESSSTRPRWTSRWWAALPWPQSSAAKPKIPTNNKPSNILIQVTSTDTAEEINRDPQQTAEQHPRQQVSDEEVAFV</sequence>
<accession>E9GFI6</accession>
<comment type="similarity">
    <text evidence="2 6">Belongs to the G-protein coupled receptor 1 family.</text>
</comment>
<gene>
    <name evidence="10" type="ORF">DAPPUDRAFT_241971</name>
</gene>
<dbReference type="Gene3D" id="1.20.1070.10">
    <property type="entry name" value="Rhodopsin 7-helix transmembrane proteins"/>
    <property type="match status" value="1"/>
</dbReference>
<keyword evidence="5 8" id="KW-0472">Membrane</keyword>
<proteinExistence type="inferred from homology"/>
<dbReference type="AlphaFoldDB" id="E9GFI6"/>
<evidence type="ECO:0000256" key="3">
    <source>
        <dbReference type="ARBA" id="ARBA00022692"/>
    </source>
</evidence>
<protein>
    <submittedName>
        <fullName evidence="10">Putative proctolin receptor</fullName>
    </submittedName>
</protein>
<feature type="domain" description="G-protein coupled receptors family 1 profile" evidence="9">
    <location>
        <begin position="48"/>
        <end position="374"/>
    </location>
</feature>
<dbReference type="PRINTS" id="PR00237">
    <property type="entry name" value="GPCRRHODOPSN"/>
</dbReference>
<dbReference type="CDD" id="cd14978">
    <property type="entry name" value="7tmA_FMRFamide_R-like"/>
    <property type="match status" value="1"/>
</dbReference>
<dbReference type="PANTHER" id="PTHR46641:SF22">
    <property type="entry name" value="PROCTOLIN RECEPTOR, ISOFORM A"/>
    <property type="match status" value="1"/>
</dbReference>
<dbReference type="PANTHER" id="PTHR46641">
    <property type="entry name" value="FMRFAMIDE RECEPTOR-RELATED"/>
    <property type="match status" value="1"/>
</dbReference>
<dbReference type="GO" id="GO:0005886">
    <property type="term" value="C:plasma membrane"/>
    <property type="evidence" value="ECO:0000318"/>
    <property type="project" value="GO_Central"/>
</dbReference>
<dbReference type="GO" id="GO:0007218">
    <property type="term" value="P:neuropeptide signaling pathway"/>
    <property type="evidence" value="ECO:0000318"/>
    <property type="project" value="GO_Central"/>
</dbReference>
<feature type="transmembrane region" description="Helical" evidence="8">
    <location>
        <begin position="252"/>
        <end position="277"/>
    </location>
</feature>
<dbReference type="eggNOG" id="KOG3656">
    <property type="taxonomic scope" value="Eukaryota"/>
</dbReference>
<evidence type="ECO:0000256" key="4">
    <source>
        <dbReference type="ARBA" id="ARBA00022989"/>
    </source>
</evidence>
<keyword evidence="4 8" id="KW-1133">Transmembrane helix</keyword>
<feature type="compositionally biased region" description="Polar residues" evidence="7">
    <location>
        <begin position="576"/>
        <end position="588"/>
    </location>
</feature>
<feature type="transmembrane region" description="Helical" evidence="8">
    <location>
        <begin position="161"/>
        <end position="182"/>
    </location>
</feature>
<evidence type="ECO:0000313" key="11">
    <source>
        <dbReference type="Proteomes" id="UP000000305"/>
    </source>
</evidence>
<feature type="transmembrane region" description="Helical" evidence="8">
    <location>
        <begin position="202"/>
        <end position="219"/>
    </location>
</feature>
<evidence type="ECO:0000256" key="1">
    <source>
        <dbReference type="ARBA" id="ARBA00004370"/>
    </source>
</evidence>
<dbReference type="FunCoup" id="E9GFI6">
    <property type="interactions" value="33"/>
</dbReference>
<feature type="compositionally biased region" description="Low complexity" evidence="7">
    <location>
        <begin position="476"/>
        <end position="489"/>
    </location>
</feature>
<evidence type="ECO:0000256" key="7">
    <source>
        <dbReference type="SAM" id="MobiDB-lite"/>
    </source>
</evidence>
<dbReference type="InterPro" id="IPR017452">
    <property type="entry name" value="GPCR_Rhodpsn_7TM"/>
</dbReference>
<dbReference type="GO" id="GO:0008188">
    <property type="term" value="F:neuropeptide receptor activity"/>
    <property type="evidence" value="ECO:0000318"/>
    <property type="project" value="GO_Central"/>
</dbReference>
<organism evidence="10 11">
    <name type="scientific">Daphnia pulex</name>
    <name type="common">Water flea</name>
    <dbReference type="NCBI Taxonomy" id="6669"/>
    <lineage>
        <taxon>Eukaryota</taxon>
        <taxon>Metazoa</taxon>
        <taxon>Ecdysozoa</taxon>
        <taxon>Arthropoda</taxon>
        <taxon>Crustacea</taxon>
        <taxon>Branchiopoda</taxon>
        <taxon>Diplostraca</taxon>
        <taxon>Cladocera</taxon>
        <taxon>Anomopoda</taxon>
        <taxon>Daphniidae</taxon>
        <taxon>Daphnia</taxon>
    </lineage>
</organism>
<keyword evidence="6 10" id="KW-0675">Receptor</keyword>
<evidence type="ECO:0000256" key="2">
    <source>
        <dbReference type="ARBA" id="ARBA00010663"/>
    </source>
</evidence>
<dbReference type="PROSITE" id="PS00237">
    <property type="entry name" value="G_PROTEIN_RECEP_F1_1"/>
    <property type="match status" value="1"/>
</dbReference>
<dbReference type="OrthoDB" id="6362912at2759"/>
<evidence type="ECO:0000259" key="9">
    <source>
        <dbReference type="PROSITE" id="PS50262"/>
    </source>
</evidence>
<dbReference type="EMBL" id="GL732542">
    <property type="protein sequence ID" value="EFX81804.1"/>
    <property type="molecule type" value="Genomic_DNA"/>
</dbReference>
<evidence type="ECO:0000313" key="10">
    <source>
        <dbReference type="EMBL" id="EFX81804.1"/>
    </source>
</evidence>
<feature type="compositionally biased region" description="Polar residues" evidence="7">
    <location>
        <begin position="490"/>
        <end position="504"/>
    </location>
</feature>
<keyword evidence="6" id="KW-0297">G-protein coupled receptor</keyword>
<keyword evidence="6" id="KW-0807">Transducer</keyword>
<dbReference type="SUPFAM" id="SSF81321">
    <property type="entry name" value="Family A G protein-coupled receptor-like"/>
    <property type="match status" value="1"/>
</dbReference>
<feature type="region of interest" description="Disordered" evidence="7">
    <location>
        <begin position="463"/>
        <end position="504"/>
    </location>
</feature>
<evidence type="ECO:0000256" key="5">
    <source>
        <dbReference type="ARBA" id="ARBA00023136"/>
    </source>
</evidence>
<evidence type="ECO:0000256" key="8">
    <source>
        <dbReference type="SAM" id="Phobius"/>
    </source>
</evidence>
<evidence type="ECO:0000256" key="6">
    <source>
        <dbReference type="RuleBase" id="RU000688"/>
    </source>
</evidence>
<comment type="subcellular location">
    <subcellularLocation>
        <location evidence="1">Membrane</location>
    </subcellularLocation>
</comment>
<keyword evidence="3 6" id="KW-0812">Transmembrane</keyword>
<dbReference type="InParanoid" id="E9GFI6"/>
<dbReference type="HOGENOM" id="CLU_457310_0_0_1"/>
<feature type="transmembrane region" description="Helical" evidence="8">
    <location>
        <begin position="314"/>
        <end position="339"/>
    </location>
</feature>
<reference evidence="10 11" key="1">
    <citation type="journal article" date="2011" name="Science">
        <title>The ecoresponsive genome of Daphnia pulex.</title>
        <authorList>
            <person name="Colbourne J.K."/>
            <person name="Pfrender M.E."/>
            <person name="Gilbert D."/>
            <person name="Thomas W.K."/>
            <person name="Tucker A."/>
            <person name="Oakley T.H."/>
            <person name="Tokishita S."/>
            <person name="Aerts A."/>
            <person name="Arnold G.J."/>
            <person name="Basu M.K."/>
            <person name="Bauer D.J."/>
            <person name="Caceres C.E."/>
            <person name="Carmel L."/>
            <person name="Casola C."/>
            <person name="Choi J.H."/>
            <person name="Detter J.C."/>
            <person name="Dong Q."/>
            <person name="Dusheyko S."/>
            <person name="Eads B.D."/>
            <person name="Frohlich T."/>
            <person name="Geiler-Samerotte K.A."/>
            <person name="Gerlach D."/>
            <person name="Hatcher P."/>
            <person name="Jogdeo S."/>
            <person name="Krijgsveld J."/>
            <person name="Kriventseva E.V."/>
            <person name="Kultz D."/>
            <person name="Laforsch C."/>
            <person name="Lindquist E."/>
            <person name="Lopez J."/>
            <person name="Manak J.R."/>
            <person name="Muller J."/>
            <person name="Pangilinan J."/>
            <person name="Patwardhan R.P."/>
            <person name="Pitluck S."/>
            <person name="Pritham E.J."/>
            <person name="Rechtsteiner A."/>
            <person name="Rho M."/>
            <person name="Rogozin I.B."/>
            <person name="Sakarya O."/>
            <person name="Salamov A."/>
            <person name="Schaack S."/>
            <person name="Shapiro H."/>
            <person name="Shiga Y."/>
            <person name="Skalitzky C."/>
            <person name="Smith Z."/>
            <person name="Souvorov A."/>
            <person name="Sung W."/>
            <person name="Tang Z."/>
            <person name="Tsuchiya D."/>
            <person name="Tu H."/>
            <person name="Vos H."/>
            <person name="Wang M."/>
            <person name="Wolf Y.I."/>
            <person name="Yamagata H."/>
            <person name="Yamada T."/>
            <person name="Ye Y."/>
            <person name="Shaw J.R."/>
            <person name="Andrews J."/>
            <person name="Crease T.J."/>
            <person name="Tang H."/>
            <person name="Lucas S.M."/>
            <person name="Robertson H.M."/>
            <person name="Bork P."/>
            <person name="Koonin E.V."/>
            <person name="Zdobnov E.M."/>
            <person name="Grigoriev I.V."/>
            <person name="Lynch M."/>
            <person name="Boore J.L."/>
        </authorList>
    </citation>
    <scope>NUCLEOTIDE SEQUENCE [LARGE SCALE GENOMIC DNA]</scope>
</reference>
<dbReference type="STRING" id="6669.E9GFI6"/>
<dbReference type="InterPro" id="IPR000276">
    <property type="entry name" value="GPCR_Rhodpsn"/>
</dbReference>